<dbReference type="PANTHER" id="PTHR16305">
    <property type="entry name" value="TESTICULAR SOLUBLE ADENYLYL CYCLASE"/>
    <property type="match status" value="1"/>
</dbReference>
<gene>
    <name evidence="4" type="ORF">GCM10009733_008570</name>
</gene>
<feature type="domain" description="HTH luxR-type" evidence="3">
    <location>
        <begin position="878"/>
        <end position="943"/>
    </location>
</feature>
<keyword evidence="1" id="KW-0547">Nucleotide-binding</keyword>
<dbReference type="PROSITE" id="PS50043">
    <property type="entry name" value="HTH_LUXR_2"/>
    <property type="match status" value="1"/>
</dbReference>
<dbReference type="InterPro" id="IPR000792">
    <property type="entry name" value="Tscrpt_reg_LuxR_C"/>
</dbReference>
<reference evidence="5" key="1">
    <citation type="journal article" date="2019" name="Int. J. Syst. Evol. Microbiol.">
        <title>The Global Catalogue of Microorganisms (GCM) 10K type strain sequencing project: providing services to taxonomists for standard genome sequencing and annotation.</title>
        <authorList>
            <consortium name="The Broad Institute Genomics Platform"/>
            <consortium name="The Broad Institute Genome Sequencing Center for Infectious Disease"/>
            <person name="Wu L."/>
            <person name="Ma J."/>
        </authorList>
    </citation>
    <scope>NUCLEOTIDE SEQUENCE [LARGE SCALE GENOMIC DNA]</scope>
    <source>
        <strain evidence="5">JCM 13929</strain>
    </source>
</reference>
<dbReference type="Gene3D" id="1.10.10.10">
    <property type="entry name" value="Winged helix-like DNA-binding domain superfamily/Winged helix DNA-binding domain"/>
    <property type="match status" value="1"/>
</dbReference>
<dbReference type="Gene3D" id="1.25.40.10">
    <property type="entry name" value="Tetratricopeptide repeat domain"/>
    <property type="match status" value="1"/>
</dbReference>
<evidence type="ECO:0000313" key="5">
    <source>
        <dbReference type="Proteomes" id="UP001500064"/>
    </source>
</evidence>
<dbReference type="SUPFAM" id="SSF46894">
    <property type="entry name" value="C-terminal effector domain of the bipartite response regulators"/>
    <property type="match status" value="1"/>
</dbReference>
<protein>
    <submittedName>
        <fullName evidence="4">LuxR family transcriptional regulator</fullName>
    </submittedName>
</protein>
<evidence type="ECO:0000256" key="2">
    <source>
        <dbReference type="ARBA" id="ARBA00022840"/>
    </source>
</evidence>
<dbReference type="PROSITE" id="PS00622">
    <property type="entry name" value="HTH_LUXR_1"/>
    <property type="match status" value="1"/>
</dbReference>
<dbReference type="EMBL" id="BAAAMU010000004">
    <property type="protein sequence ID" value="GAA1614674.1"/>
    <property type="molecule type" value="Genomic_DNA"/>
</dbReference>
<dbReference type="SMART" id="SM00421">
    <property type="entry name" value="HTH_LUXR"/>
    <property type="match status" value="1"/>
</dbReference>
<dbReference type="PRINTS" id="PR00038">
    <property type="entry name" value="HTHLUXR"/>
</dbReference>
<dbReference type="CDD" id="cd06170">
    <property type="entry name" value="LuxR_C_like"/>
    <property type="match status" value="1"/>
</dbReference>
<dbReference type="SUPFAM" id="SSF52540">
    <property type="entry name" value="P-loop containing nucleoside triphosphate hydrolases"/>
    <property type="match status" value="1"/>
</dbReference>
<accession>A0ABP4QLF5</accession>
<dbReference type="SUPFAM" id="SSF48452">
    <property type="entry name" value="TPR-like"/>
    <property type="match status" value="1"/>
</dbReference>
<dbReference type="InterPro" id="IPR016032">
    <property type="entry name" value="Sig_transdc_resp-reg_C-effctor"/>
</dbReference>
<evidence type="ECO:0000256" key="1">
    <source>
        <dbReference type="ARBA" id="ARBA00022741"/>
    </source>
</evidence>
<name>A0ABP4QLF5_9ACTN</name>
<dbReference type="Gene3D" id="3.40.50.300">
    <property type="entry name" value="P-loop containing nucleotide triphosphate hydrolases"/>
    <property type="match status" value="1"/>
</dbReference>
<comment type="caution">
    <text evidence="4">The sequence shown here is derived from an EMBL/GenBank/DDBJ whole genome shotgun (WGS) entry which is preliminary data.</text>
</comment>
<organism evidence="4 5">
    <name type="scientific">Nonomuraea maheshkhaliensis</name>
    <dbReference type="NCBI Taxonomy" id="419590"/>
    <lineage>
        <taxon>Bacteria</taxon>
        <taxon>Bacillati</taxon>
        <taxon>Actinomycetota</taxon>
        <taxon>Actinomycetes</taxon>
        <taxon>Streptosporangiales</taxon>
        <taxon>Streptosporangiaceae</taxon>
        <taxon>Nonomuraea</taxon>
    </lineage>
</organism>
<dbReference type="InterPro" id="IPR036388">
    <property type="entry name" value="WH-like_DNA-bd_sf"/>
</dbReference>
<dbReference type="InterPro" id="IPR027417">
    <property type="entry name" value="P-loop_NTPase"/>
</dbReference>
<sequence length="949" mass="101257">MDMSATDPFAPVPPLRGREAEIDALRDRLDAVRAGRGGTILITGLAGMGKTVLMEAAEHLARERGVSVFHGVCDVAGQVIPLAPLLQALVYAPGAPVDPPVLRELSHSPDQRFWLLRELQEALERAALHDPVLISIDDVQWADEATLAALGTLTRQLATHRILWLLSTRSGEGSVPARTALSRLEAAGALKVTLGPLTGTAVADVTTDLLNGAPDVALLRVIARVQGHPFLLTELLRGLREEKLVEVSGGAARLTGTRIPLRFVDSIEDHLARLSESARAALQMASVLGRRFSAAELATLTGGSPAEVFGALREAMAAGLIAEDGDRVAFRHDLVREAVEAALPSTVRQSLRRQAVEVMLRHGAPPPDVAELVMKVAAPGDTYAIAILRRAAAETGQVSPAMASVLSRRALDLTPPRDRDRGPLTTETLGYLTLAGKAAEAVRLVAAGTGDIADPEAEAEARLRLALLLSQYALADSAEQCRRALELPGLSTALWIQLQISLALALDLLGDVAGAERATASAADRARTSGDPADEMLTLFARASLTLARGSWRHSLDLLGAAIALQREAESAEAARVWRLDVWIAIMYLRLARVDEAIAIIDAGIRDAQREGVAVHIRNWSVIRCRAMYAAGRLTDARSDAEATIEMSDEITADEKYGQADHLCFYIAGRVALHTGDPDQLAQARRSAERLLGTRESPSAQALGGWLKALVADADADPSQVSGIDVRLLDPLARGALASSSPRTHADSAIVTRVLLNAGRRGDAESVVTNLEEFAARNPDFPFLECAALHARAVLDADPDTALLAVARSDGDPRPLVRASVLEDAGRLLPATRTDEAVPLLESALASYTRAGAERDAARVRSLLRARGVRPAAGGPRSAPDWPELTESEFAVVSLVARGATNREVAERLYLSAYTVNTHLRHVFTKLGIHSRVELARIATERGMPAEQS</sequence>
<proteinExistence type="predicted"/>
<dbReference type="InterPro" id="IPR041664">
    <property type="entry name" value="AAA_16"/>
</dbReference>
<dbReference type="Pfam" id="PF00196">
    <property type="entry name" value="GerE"/>
    <property type="match status" value="1"/>
</dbReference>
<dbReference type="Pfam" id="PF13191">
    <property type="entry name" value="AAA_16"/>
    <property type="match status" value="1"/>
</dbReference>
<dbReference type="PANTHER" id="PTHR16305:SF35">
    <property type="entry name" value="TRANSCRIPTIONAL ACTIVATOR DOMAIN"/>
    <property type="match status" value="1"/>
</dbReference>
<evidence type="ECO:0000259" key="3">
    <source>
        <dbReference type="PROSITE" id="PS50043"/>
    </source>
</evidence>
<dbReference type="Proteomes" id="UP001500064">
    <property type="component" value="Unassembled WGS sequence"/>
</dbReference>
<dbReference type="InterPro" id="IPR011990">
    <property type="entry name" value="TPR-like_helical_dom_sf"/>
</dbReference>
<keyword evidence="5" id="KW-1185">Reference proteome</keyword>
<keyword evidence="2" id="KW-0067">ATP-binding</keyword>
<evidence type="ECO:0000313" key="4">
    <source>
        <dbReference type="EMBL" id="GAA1614674.1"/>
    </source>
</evidence>